<name>A0ABZ2L3Z5_9BACT</name>
<reference evidence="1" key="1">
    <citation type="submission" date="2021-12" db="EMBL/GenBank/DDBJ databases">
        <title>Discovery of the Pendulisporaceae a myxobacterial family with distinct sporulation behavior and unique specialized metabolism.</title>
        <authorList>
            <person name="Garcia R."/>
            <person name="Popoff A."/>
            <person name="Bader C.D."/>
            <person name="Loehr J."/>
            <person name="Walesch S."/>
            <person name="Walt C."/>
            <person name="Boldt J."/>
            <person name="Bunk B."/>
            <person name="Haeckl F.J.F.P.J."/>
            <person name="Gunesch A.P."/>
            <person name="Birkelbach J."/>
            <person name="Nuebel U."/>
            <person name="Pietschmann T."/>
            <person name="Bach T."/>
            <person name="Mueller R."/>
        </authorList>
    </citation>
    <scope>NUCLEOTIDE SEQUENCE</scope>
    <source>
        <strain evidence="1">MSr11367</strain>
    </source>
</reference>
<evidence type="ECO:0008006" key="3">
    <source>
        <dbReference type="Google" id="ProtNLM"/>
    </source>
</evidence>
<sequence>MAVLLPLASSLSLSCGGRDAQPELNGASQTTLLEGAPPLKNRVLLPDDELAPKALKLLGGSGADLNCNGCHSITREYVRYWRALSDTALSNCLTDLQVSTPESARSMLACMRQVPTDPTSAYKAKNLGMYSTAVPLPWFEYLFKQAFGDTWETEMKKFRERVKMPVGEPPQTHVPYTQEEFDLLMEWFTRGLPKLETLLPEDPAPSTCNPGISADVATHVNQMKLEGWRAVNAERGLLMHGCTAGSDPRDCLASYPRAGEQPYGQGWESLEGAKLRILREQSYRSYYWTRSSPDGRFVGHGGASAGTGSTIVDLLQNRGIGVAAKYDPSFFPDNSGFAFQGSKAFFCEEGLLTSGPANISFTEPQCSSNGQVRLYQHVGAALGGGDYWTVDSGFVSDDGGKSSTPGKDPTANFASTAKIRLTPMVHTGSTFEPMPSIEKNAPFEGDTVISPSTRWLISRLGGSRGRHLGYVLRRLVPTRTETGYTVETPEVARYCLNGGKPNFSFDERWMVMHHYIENNANDAKDLGYTGLSDPGFKPYAEKGGANIYLVDMLTGKRTRVTKVQPGQYALFPHFRSDGWLYFAVRNGAASSTEYVVASDAALVLP</sequence>
<evidence type="ECO:0000313" key="2">
    <source>
        <dbReference type="Proteomes" id="UP001374803"/>
    </source>
</evidence>
<organism evidence="1 2">
    <name type="scientific">Pendulispora rubella</name>
    <dbReference type="NCBI Taxonomy" id="2741070"/>
    <lineage>
        <taxon>Bacteria</taxon>
        <taxon>Pseudomonadati</taxon>
        <taxon>Myxococcota</taxon>
        <taxon>Myxococcia</taxon>
        <taxon>Myxococcales</taxon>
        <taxon>Sorangiineae</taxon>
        <taxon>Pendulisporaceae</taxon>
        <taxon>Pendulispora</taxon>
    </lineage>
</organism>
<proteinExistence type="predicted"/>
<dbReference type="RefSeq" id="WP_394833927.1">
    <property type="nucleotide sequence ID" value="NZ_CP089929.1"/>
</dbReference>
<protein>
    <recommendedName>
        <fullName evidence="3">Cytochrome c domain-containing protein</fullName>
    </recommendedName>
</protein>
<dbReference type="Proteomes" id="UP001374803">
    <property type="component" value="Chromosome"/>
</dbReference>
<gene>
    <name evidence="1" type="ORF">LVJ94_46225</name>
</gene>
<accession>A0ABZ2L3Z5</accession>
<evidence type="ECO:0000313" key="1">
    <source>
        <dbReference type="EMBL" id="WXB04289.1"/>
    </source>
</evidence>
<dbReference type="EMBL" id="CP089983">
    <property type="protein sequence ID" value="WXB04289.1"/>
    <property type="molecule type" value="Genomic_DNA"/>
</dbReference>
<keyword evidence="2" id="KW-1185">Reference proteome</keyword>